<evidence type="ECO:0000313" key="2">
    <source>
        <dbReference type="Proteomes" id="UP000193863"/>
    </source>
</evidence>
<comment type="caution">
    <text evidence="1">The sequence shown here is derived from an EMBL/GenBank/DDBJ whole genome shotgun (WGS) entry which is preliminary data.</text>
</comment>
<organism evidence="1 2">
    <name type="scientific">Streptococcus mitis</name>
    <dbReference type="NCBI Taxonomy" id="28037"/>
    <lineage>
        <taxon>Bacteria</taxon>
        <taxon>Bacillati</taxon>
        <taxon>Bacillota</taxon>
        <taxon>Bacilli</taxon>
        <taxon>Lactobacillales</taxon>
        <taxon>Streptococcaceae</taxon>
        <taxon>Streptococcus</taxon>
        <taxon>Streptococcus mitis group</taxon>
    </lineage>
</organism>
<dbReference type="EMBL" id="NCVG01000023">
    <property type="protein sequence ID" value="ORO92558.1"/>
    <property type="molecule type" value="Genomic_DNA"/>
</dbReference>
<dbReference type="AlphaFoldDB" id="A0A1X1JZH7"/>
<proteinExistence type="predicted"/>
<protein>
    <submittedName>
        <fullName evidence="1">Uncharacterized protein</fullName>
    </submittedName>
</protein>
<reference evidence="1 2" key="1">
    <citation type="journal article" date="2016" name="Eur. J. Clin. Microbiol. Infect. Dis.">
        <title>Whole genome sequencing as a tool for phylogenetic analysis of clinical strains of Mitis group streptococci.</title>
        <authorList>
            <person name="Rasmussen L.H."/>
            <person name="Dargis R."/>
            <person name="Hojholt K."/>
            <person name="Christensen J.J."/>
            <person name="Skovgaard O."/>
            <person name="Justesen U.S."/>
            <person name="Rosenvinge F.S."/>
            <person name="Moser C."/>
            <person name="Lukjancenko O."/>
            <person name="Rasmussen S."/>
            <person name="Nielsen X.C."/>
        </authorList>
    </citation>
    <scope>NUCLEOTIDE SEQUENCE [LARGE SCALE GENOMIC DNA]</scope>
    <source>
        <strain evidence="1 2">RH_43861_09</strain>
    </source>
</reference>
<name>A0A1X1JZH7_STRMT</name>
<evidence type="ECO:0000313" key="1">
    <source>
        <dbReference type="EMBL" id="ORO92558.1"/>
    </source>
</evidence>
<gene>
    <name evidence="1" type="ORF">B7699_08540</name>
</gene>
<dbReference type="Proteomes" id="UP000193863">
    <property type="component" value="Unassembled WGS sequence"/>
</dbReference>
<accession>A0A1X1JZH7</accession>
<sequence length="169" mass="20283">MSFAERQGYFSKQKKIVKFYQMYRKGNIKMEKFKITATQFIKGEFEFDKEQFEIPEVLRVDFSRAREKYEYVEINGESTKTDKIERYTAYSKDGELAQFLEEKGMFSEIEELKDFAFEISGDLEKVKMFKEKGLTRYITLTDYAIKPKWNGSRQCFDGIKLEVREFEEE</sequence>